<organism evidence="4 5">
    <name type="scientific">Salinimicrobium marinum</name>
    <dbReference type="NCBI Taxonomy" id="680283"/>
    <lineage>
        <taxon>Bacteria</taxon>
        <taxon>Pseudomonadati</taxon>
        <taxon>Bacteroidota</taxon>
        <taxon>Flavobacteriia</taxon>
        <taxon>Flavobacteriales</taxon>
        <taxon>Flavobacteriaceae</taxon>
        <taxon>Salinimicrobium</taxon>
    </lineage>
</organism>
<protein>
    <submittedName>
        <fullName evidence="4">Polysaccharide biosynthesis protein</fullName>
    </submittedName>
</protein>
<evidence type="ECO:0000313" key="4">
    <source>
        <dbReference type="EMBL" id="GHA30408.1"/>
    </source>
</evidence>
<evidence type="ECO:0000313" key="5">
    <source>
        <dbReference type="Proteomes" id="UP000610456"/>
    </source>
</evidence>
<dbReference type="InterPro" id="IPR049712">
    <property type="entry name" value="Poly_export"/>
</dbReference>
<dbReference type="PROSITE" id="PS51257">
    <property type="entry name" value="PROKAR_LIPOPROTEIN"/>
    <property type="match status" value="1"/>
</dbReference>
<dbReference type="PANTHER" id="PTHR33619:SF3">
    <property type="entry name" value="POLYSACCHARIDE EXPORT PROTEIN GFCE-RELATED"/>
    <property type="match status" value="1"/>
</dbReference>
<sequence>MKNIFLIIIVIISLSSCATKDEIVYFQNLEKLDDMEAIEHFEPRIEVNDVLDIQVSSFNEDLAAPFQFQVNRQSGGGGGSAGQNRGPMGYIVEVDGTIKFPVLGNLNVEGQTRRELETFLTEELKEYVTDVVVRVRIINFRITVLGETGTSVVQVPNERITMPELIAMAGDISYNGKRENILVIRDHDGKKSYGRVDLTDVDIFENPYYFLKQNDIVYVEPTYRTVKSAGFINSWQGLVSIFTTALSLVILFTR</sequence>
<accession>A0A918S9Y0</accession>
<dbReference type="InterPro" id="IPR003715">
    <property type="entry name" value="Poly_export_N"/>
</dbReference>
<dbReference type="Gene3D" id="3.30.1950.10">
    <property type="entry name" value="wza like domain"/>
    <property type="match status" value="1"/>
</dbReference>
<gene>
    <name evidence="4" type="ORF">GCM10007103_09720</name>
</gene>
<evidence type="ECO:0000256" key="1">
    <source>
        <dbReference type="ARBA" id="ARBA00022729"/>
    </source>
</evidence>
<reference evidence="4" key="2">
    <citation type="submission" date="2020-09" db="EMBL/GenBank/DDBJ databases">
        <authorList>
            <person name="Sun Q."/>
            <person name="Kim S."/>
        </authorList>
    </citation>
    <scope>NUCLEOTIDE SEQUENCE</scope>
    <source>
        <strain evidence="4">KCTC 12719</strain>
    </source>
</reference>
<feature type="domain" description="Polysaccharide export protein N-terminal" evidence="3">
    <location>
        <begin position="43"/>
        <end position="137"/>
    </location>
</feature>
<keyword evidence="2" id="KW-0812">Transmembrane</keyword>
<dbReference type="AlphaFoldDB" id="A0A918S9Y0"/>
<name>A0A918S9Y0_9FLAO</name>
<dbReference type="RefSeq" id="WP_189603578.1">
    <property type="nucleotide sequence ID" value="NZ_BMXB01000002.1"/>
</dbReference>
<dbReference type="Proteomes" id="UP000610456">
    <property type="component" value="Unassembled WGS sequence"/>
</dbReference>
<keyword evidence="5" id="KW-1185">Reference proteome</keyword>
<evidence type="ECO:0000256" key="2">
    <source>
        <dbReference type="SAM" id="Phobius"/>
    </source>
</evidence>
<proteinExistence type="predicted"/>
<keyword evidence="1" id="KW-0732">Signal</keyword>
<dbReference type="Pfam" id="PF02563">
    <property type="entry name" value="Poly_export"/>
    <property type="match status" value="1"/>
</dbReference>
<keyword evidence="2" id="KW-0472">Membrane</keyword>
<comment type="caution">
    <text evidence="4">The sequence shown here is derived from an EMBL/GenBank/DDBJ whole genome shotgun (WGS) entry which is preliminary data.</text>
</comment>
<dbReference type="EMBL" id="BMXB01000002">
    <property type="protein sequence ID" value="GHA30408.1"/>
    <property type="molecule type" value="Genomic_DNA"/>
</dbReference>
<evidence type="ECO:0000259" key="3">
    <source>
        <dbReference type="Pfam" id="PF02563"/>
    </source>
</evidence>
<dbReference type="GO" id="GO:0015159">
    <property type="term" value="F:polysaccharide transmembrane transporter activity"/>
    <property type="evidence" value="ECO:0007669"/>
    <property type="project" value="InterPro"/>
</dbReference>
<keyword evidence="2" id="KW-1133">Transmembrane helix</keyword>
<dbReference type="PANTHER" id="PTHR33619">
    <property type="entry name" value="POLYSACCHARIDE EXPORT PROTEIN GFCE-RELATED"/>
    <property type="match status" value="1"/>
</dbReference>
<reference evidence="4" key="1">
    <citation type="journal article" date="2014" name="Int. J. Syst. Evol. Microbiol.">
        <title>Complete genome sequence of Corynebacterium casei LMG S-19264T (=DSM 44701T), isolated from a smear-ripened cheese.</title>
        <authorList>
            <consortium name="US DOE Joint Genome Institute (JGI-PGF)"/>
            <person name="Walter F."/>
            <person name="Albersmeier A."/>
            <person name="Kalinowski J."/>
            <person name="Ruckert C."/>
        </authorList>
    </citation>
    <scope>NUCLEOTIDE SEQUENCE</scope>
    <source>
        <strain evidence="4">KCTC 12719</strain>
    </source>
</reference>
<feature type="transmembrane region" description="Helical" evidence="2">
    <location>
        <begin position="234"/>
        <end position="253"/>
    </location>
</feature>